<dbReference type="EMBL" id="JAYMYQ010000001">
    <property type="protein sequence ID" value="KAK7361417.1"/>
    <property type="molecule type" value="Genomic_DNA"/>
</dbReference>
<keyword evidence="2" id="KW-1185">Reference proteome</keyword>
<dbReference type="AlphaFoldDB" id="A0AAN9MZX7"/>
<reference evidence="1 2" key="1">
    <citation type="submission" date="2024-01" db="EMBL/GenBank/DDBJ databases">
        <title>The genomes of 5 underutilized Papilionoideae crops provide insights into root nodulation and disease resistanc.</title>
        <authorList>
            <person name="Jiang F."/>
        </authorList>
    </citation>
    <scope>NUCLEOTIDE SEQUENCE [LARGE SCALE GENOMIC DNA]</scope>
    <source>
        <strain evidence="1">LVBAO_FW01</strain>
        <tissue evidence="1">Leaves</tissue>
    </source>
</reference>
<evidence type="ECO:0000313" key="1">
    <source>
        <dbReference type="EMBL" id="KAK7361417.1"/>
    </source>
</evidence>
<comment type="caution">
    <text evidence="1">The sequence shown here is derived from an EMBL/GenBank/DDBJ whole genome shotgun (WGS) entry which is preliminary data.</text>
</comment>
<organism evidence="1 2">
    <name type="scientific">Canavalia gladiata</name>
    <name type="common">Sword bean</name>
    <name type="synonym">Dolichos gladiatus</name>
    <dbReference type="NCBI Taxonomy" id="3824"/>
    <lineage>
        <taxon>Eukaryota</taxon>
        <taxon>Viridiplantae</taxon>
        <taxon>Streptophyta</taxon>
        <taxon>Embryophyta</taxon>
        <taxon>Tracheophyta</taxon>
        <taxon>Spermatophyta</taxon>
        <taxon>Magnoliopsida</taxon>
        <taxon>eudicotyledons</taxon>
        <taxon>Gunneridae</taxon>
        <taxon>Pentapetalae</taxon>
        <taxon>rosids</taxon>
        <taxon>fabids</taxon>
        <taxon>Fabales</taxon>
        <taxon>Fabaceae</taxon>
        <taxon>Papilionoideae</taxon>
        <taxon>50 kb inversion clade</taxon>
        <taxon>NPAAA clade</taxon>
        <taxon>indigoferoid/millettioid clade</taxon>
        <taxon>Phaseoleae</taxon>
        <taxon>Canavalia</taxon>
    </lineage>
</organism>
<dbReference type="Proteomes" id="UP001367508">
    <property type="component" value="Unassembled WGS sequence"/>
</dbReference>
<gene>
    <name evidence="1" type="ORF">VNO77_03476</name>
</gene>
<accession>A0AAN9MZX7</accession>
<sequence>MAMHIALEPGPIHGLPSMKRMRTFCIASNITGDGKLELQPRASARRIRIHSALKANCDRSWGSARQYFSSESISLLHNQHTKYVPVFTLQGHVMNPNPWAMRYNVWPKERQRWHGLPFDEK</sequence>
<name>A0AAN9MZX7_CANGL</name>
<evidence type="ECO:0000313" key="2">
    <source>
        <dbReference type="Proteomes" id="UP001367508"/>
    </source>
</evidence>
<protein>
    <submittedName>
        <fullName evidence="1">Uncharacterized protein</fullName>
    </submittedName>
</protein>
<proteinExistence type="predicted"/>